<evidence type="ECO:0000256" key="4">
    <source>
        <dbReference type="PROSITE-ProRule" id="PRU00335"/>
    </source>
</evidence>
<evidence type="ECO:0000256" key="2">
    <source>
        <dbReference type="ARBA" id="ARBA00023125"/>
    </source>
</evidence>
<dbReference type="SUPFAM" id="SSF46689">
    <property type="entry name" value="Homeodomain-like"/>
    <property type="match status" value="1"/>
</dbReference>
<proteinExistence type="predicted"/>
<dbReference type="InterPro" id="IPR009057">
    <property type="entry name" value="Homeodomain-like_sf"/>
</dbReference>
<evidence type="ECO:0000256" key="1">
    <source>
        <dbReference type="ARBA" id="ARBA00023015"/>
    </source>
</evidence>
<keyword evidence="2 4" id="KW-0238">DNA-binding</keyword>
<evidence type="ECO:0000313" key="6">
    <source>
        <dbReference type="EMBL" id="MDC0714154.1"/>
    </source>
</evidence>
<reference evidence="6 7" key="1">
    <citation type="submission" date="2022-11" db="EMBL/GenBank/DDBJ databases">
        <title>Minimal conservation of predation-associated metabolite biosynthetic gene clusters underscores biosynthetic potential of Myxococcota including descriptions for ten novel species: Archangium lansinium sp. nov., Myxococcus landrumus sp. nov., Nannocystis bai.</title>
        <authorList>
            <person name="Ahearne A."/>
            <person name="Stevens C."/>
            <person name="Dowd S."/>
        </authorList>
    </citation>
    <scope>NUCLEOTIDE SEQUENCE [LARGE SCALE GENOMIC DNA]</scope>
    <source>
        <strain evidence="6 7">NCWAL01</strain>
    </source>
</reference>
<keyword evidence="7" id="KW-1185">Reference proteome</keyword>
<evidence type="ECO:0000256" key="3">
    <source>
        <dbReference type="ARBA" id="ARBA00023163"/>
    </source>
</evidence>
<dbReference type="InterPro" id="IPR036271">
    <property type="entry name" value="Tet_transcr_reg_TetR-rel_C_sf"/>
</dbReference>
<dbReference type="Gene3D" id="1.10.357.10">
    <property type="entry name" value="Tetracycline Repressor, domain 2"/>
    <property type="match status" value="1"/>
</dbReference>
<dbReference type="RefSeq" id="WP_272144713.1">
    <property type="nucleotide sequence ID" value="NZ_JAQNDM010000002.1"/>
</dbReference>
<keyword evidence="3" id="KW-0804">Transcription</keyword>
<comment type="caution">
    <text evidence="6">The sequence shown here is derived from an EMBL/GenBank/DDBJ whole genome shotgun (WGS) entry which is preliminary data.</text>
</comment>
<evidence type="ECO:0000313" key="7">
    <source>
        <dbReference type="Proteomes" id="UP001221838"/>
    </source>
</evidence>
<gene>
    <name evidence="6" type="ORF">POL68_37155</name>
</gene>
<sequence length="177" mass="18608">MRRRLVAEGGRLIKERGVQGAGVDGVARAVGLSGAALYSHFKSKQDFLREVLREELGASARRFLAANATWEEAVARYLSLPHVRNAAAGCVLPAVTPDVARSDEAVRHAFGEGLAEVVRALGEKTGRHDEALGVVAAALGAVALARALPDDESAKQVLDSTRALITAAMKVHAPAPE</sequence>
<evidence type="ECO:0000259" key="5">
    <source>
        <dbReference type="PROSITE" id="PS50977"/>
    </source>
</evidence>
<dbReference type="PROSITE" id="PS50977">
    <property type="entry name" value="HTH_TETR_2"/>
    <property type="match status" value="1"/>
</dbReference>
<accession>A0ABT5DKN9</accession>
<feature type="DNA-binding region" description="H-T-H motif" evidence="4">
    <location>
        <begin position="22"/>
        <end position="41"/>
    </location>
</feature>
<name>A0ABT5DKN9_9BACT</name>
<dbReference type="Proteomes" id="UP001221838">
    <property type="component" value="Unassembled WGS sequence"/>
</dbReference>
<keyword evidence="1" id="KW-0805">Transcription regulation</keyword>
<feature type="domain" description="HTH tetR-type" evidence="5">
    <location>
        <begin position="1"/>
        <end position="59"/>
    </location>
</feature>
<dbReference type="Gene3D" id="1.10.10.60">
    <property type="entry name" value="Homeodomain-like"/>
    <property type="match status" value="1"/>
</dbReference>
<protein>
    <submittedName>
        <fullName evidence="6">TetR/AcrR family transcriptional regulator</fullName>
    </submittedName>
</protein>
<dbReference type="PANTHER" id="PTHR47506">
    <property type="entry name" value="TRANSCRIPTIONAL REGULATORY PROTEIN"/>
    <property type="match status" value="1"/>
</dbReference>
<dbReference type="PANTHER" id="PTHR47506:SF7">
    <property type="entry name" value="TRANSCRIPTIONAL REGULATORY PROTEIN"/>
    <property type="match status" value="1"/>
</dbReference>
<dbReference type="InterPro" id="IPR001647">
    <property type="entry name" value="HTH_TetR"/>
</dbReference>
<dbReference type="PRINTS" id="PR00455">
    <property type="entry name" value="HTHTETR"/>
</dbReference>
<dbReference type="EMBL" id="JAQNDM010000002">
    <property type="protein sequence ID" value="MDC0714154.1"/>
    <property type="molecule type" value="Genomic_DNA"/>
</dbReference>
<dbReference type="Pfam" id="PF00440">
    <property type="entry name" value="TetR_N"/>
    <property type="match status" value="1"/>
</dbReference>
<organism evidence="6 7">
    <name type="scientific">Stigmatella ashevillensis</name>
    <dbReference type="NCBI Taxonomy" id="2995309"/>
    <lineage>
        <taxon>Bacteria</taxon>
        <taxon>Pseudomonadati</taxon>
        <taxon>Myxococcota</taxon>
        <taxon>Myxococcia</taxon>
        <taxon>Myxococcales</taxon>
        <taxon>Cystobacterineae</taxon>
        <taxon>Archangiaceae</taxon>
        <taxon>Stigmatella</taxon>
    </lineage>
</organism>
<dbReference type="SUPFAM" id="SSF48498">
    <property type="entry name" value="Tetracyclin repressor-like, C-terminal domain"/>
    <property type="match status" value="1"/>
</dbReference>